<keyword evidence="3 5" id="KW-1133">Transmembrane helix</keyword>
<proteinExistence type="inferred from homology"/>
<keyword evidence="2 5" id="KW-0812">Transmembrane</keyword>
<dbReference type="EMBL" id="OBMR01000008">
    <property type="protein sequence ID" value="SOC08134.1"/>
    <property type="molecule type" value="Genomic_DNA"/>
</dbReference>
<evidence type="ECO:0000256" key="2">
    <source>
        <dbReference type="ARBA" id="ARBA00022692"/>
    </source>
</evidence>
<gene>
    <name evidence="6" type="ORF">SAMN02910411_2424</name>
</gene>
<dbReference type="RefSeq" id="WP_097076651.1">
    <property type="nucleotide sequence ID" value="NZ_OBMR01000008.1"/>
</dbReference>
<dbReference type="NCBIfam" id="NF010182">
    <property type="entry name" value="PRK13661.1"/>
    <property type="match status" value="1"/>
</dbReference>
<reference evidence="6 7" key="1">
    <citation type="submission" date="2017-08" db="EMBL/GenBank/DDBJ databases">
        <authorList>
            <person name="de Groot N.N."/>
        </authorList>
    </citation>
    <scope>NUCLEOTIDE SEQUENCE [LARGE SCALE GENOMIC DNA]</scope>
    <source>
        <strain evidence="6 7">DSM 9787</strain>
    </source>
</reference>
<dbReference type="AlphaFoldDB" id="A0A285SJT1"/>
<organism evidence="6 7">
    <name type="scientific">Pseudobutyrivibrio ruminis DSM 9787</name>
    <dbReference type="NCBI Taxonomy" id="1123011"/>
    <lineage>
        <taxon>Bacteria</taxon>
        <taxon>Bacillati</taxon>
        <taxon>Bacillota</taxon>
        <taxon>Clostridia</taxon>
        <taxon>Lachnospirales</taxon>
        <taxon>Lachnospiraceae</taxon>
        <taxon>Pseudobutyrivibrio</taxon>
    </lineage>
</organism>
<dbReference type="InterPro" id="IPR022914">
    <property type="entry name" value="UPF0397"/>
</dbReference>
<dbReference type="InterPro" id="IPR009825">
    <property type="entry name" value="ECF_substrate-spec-like"/>
</dbReference>
<dbReference type="Gene3D" id="1.10.1760.20">
    <property type="match status" value="1"/>
</dbReference>
<evidence type="ECO:0000256" key="1">
    <source>
        <dbReference type="ARBA" id="ARBA00022475"/>
    </source>
</evidence>
<feature type="transmembrane region" description="Helical" evidence="5">
    <location>
        <begin position="115"/>
        <end position="134"/>
    </location>
</feature>
<evidence type="ECO:0000256" key="4">
    <source>
        <dbReference type="ARBA" id="ARBA00023136"/>
    </source>
</evidence>
<dbReference type="Pfam" id="PF07155">
    <property type="entry name" value="ECF-ribofla_trS"/>
    <property type="match status" value="1"/>
</dbReference>
<dbReference type="Proteomes" id="UP000219563">
    <property type="component" value="Unassembled WGS sequence"/>
</dbReference>
<dbReference type="PANTHER" id="PTHR37815:SF3">
    <property type="entry name" value="UPF0397 PROTEIN SPR0429"/>
    <property type="match status" value="1"/>
</dbReference>
<feature type="transmembrane region" description="Helical" evidence="5">
    <location>
        <begin position="39"/>
        <end position="65"/>
    </location>
</feature>
<dbReference type="PANTHER" id="PTHR37815">
    <property type="entry name" value="UPF0397 PROTEIN BC_2624-RELATED"/>
    <property type="match status" value="1"/>
</dbReference>
<evidence type="ECO:0000256" key="5">
    <source>
        <dbReference type="HAMAP-Rule" id="MF_01572"/>
    </source>
</evidence>
<comment type="subcellular location">
    <subcellularLocation>
        <location evidence="5">Cell membrane</location>
        <topology evidence="5">Multi-pass membrane protein</topology>
    </subcellularLocation>
</comment>
<keyword evidence="4 5" id="KW-0472">Membrane</keyword>
<name>A0A285SJT1_9FIRM</name>
<feature type="transmembrane region" description="Helical" evidence="5">
    <location>
        <begin position="77"/>
        <end position="95"/>
    </location>
</feature>
<feature type="transmembrane region" description="Helical" evidence="5">
    <location>
        <begin position="6"/>
        <end position="27"/>
    </location>
</feature>
<accession>A0A285SJT1</accession>
<protein>
    <recommendedName>
        <fullName evidence="5">UPF0397 protein SAMN02910411_2424</fullName>
    </recommendedName>
</protein>
<keyword evidence="1 5" id="KW-1003">Cell membrane</keyword>
<comment type="similarity">
    <text evidence="5">Belongs to the UPF0397 family.</text>
</comment>
<evidence type="ECO:0000313" key="6">
    <source>
        <dbReference type="EMBL" id="SOC08134.1"/>
    </source>
</evidence>
<evidence type="ECO:0000313" key="7">
    <source>
        <dbReference type="Proteomes" id="UP000219563"/>
    </source>
</evidence>
<dbReference type="HAMAP" id="MF_01572">
    <property type="entry name" value="UPF0397"/>
    <property type="match status" value="1"/>
</dbReference>
<dbReference type="GO" id="GO:0005886">
    <property type="term" value="C:plasma membrane"/>
    <property type="evidence" value="ECO:0007669"/>
    <property type="project" value="UniProtKB-SubCell"/>
</dbReference>
<sequence>MKNNFSTKTIVATGLGAALFLVLFMFVKVPSPVPETNLQIAYGVSSFFAALFGPVAGLLVAFVGHALSDFIQYGSPWWSWVVASGVSGFISGFAAKKVSSAVEEGRFGKTEIIFFTVWVVIANAIAWILVAPVLDIVLYSEPANKVFIQGATAFVVDAIVSVIVGIILLKAYSATKTKKGSLAKED</sequence>
<evidence type="ECO:0000256" key="3">
    <source>
        <dbReference type="ARBA" id="ARBA00022989"/>
    </source>
</evidence>
<feature type="transmembrane region" description="Helical" evidence="5">
    <location>
        <begin position="146"/>
        <end position="169"/>
    </location>
</feature>